<dbReference type="Pfam" id="PF03372">
    <property type="entry name" value="Exo_endo_phos"/>
    <property type="match status" value="1"/>
</dbReference>
<keyword evidence="3" id="KW-0378">Hydrolase</keyword>
<dbReference type="RefSeq" id="WP_138722815.1">
    <property type="nucleotide sequence ID" value="NZ_SSHJ02000006.1"/>
</dbReference>
<evidence type="ECO:0000313" key="3">
    <source>
        <dbReference type="EMBL" id="MFN0255684.1"/>
    </source>
</evidence>
<comment type="caution">
    <text evidence="3">The sequence shown here is derived from an EMBL/GenBank/DDBJ whole genome shotgun (WGS) entry which is preliminary data.</text>
</comment>
<dbReference type="SUPFAM" id="SSF56219">
    <property type="entry name" value="DNase I-like"/>
    <property type="match status" value="1"/>
</dbReference>
<evidence type="ECO:0000313" key="4">
    <source>
        <dbReference type="Proteomes" id="UP001517247"/>
    </source>
</evidence>
<dbReference type="PANTHER" id="PTHR14859:SF15">
    <property type="entry name" value="ENDONUCLEASE_EXONUCLEASE_PHOSPHATASE DOMAIN-CONTAINING PROTEIN"/>
    <property type="match status" value="1"/>
</dbReference>
<protein>
    <submittedName>
        <fullName evidence="3">Endonuclease/exonuclease/phosphatase family protein</fullName>
    </submittedName>
</protein>
<name>A0ABW9J583_9SPHI</name>
<feature type="transmembrane region" description="Helical" evidence="1">
    <location>
        <begin position="70"/>
        <end position="94"/>
    </location>
</feature>
<feature type="transmembrane region" description="Helical" evidence="1">
    <location>
        <begin position="41"/>
        <end position="63"/>
    </location>
</feature>
<feature type="domain" description="Endonuclease/exonuclease/phosphatase" evidence="2">
    <location>
        <begin position="111"/>
        <end position="360"/>
    </location>
</feature>
<accession>A0ABW9J583</accession>
<dbReference type="PANTHER" id="PTHR14859">
    <property type="entry name" value="CALCOFLUOR WHITE HYPERSENSITIVE PROTEIN PRECURSOR"/>
    <property type="match status" value="1"/>
</dbReference>
<keyword evidence="3" id="KW-0540">Nuclease</keyword>
<dbReference type="CDD" id="cd09084">
    <property type="entry name" value="EEP-2"/>
    <property type="match status" value="1"/>
</dbReference>
<reference evidence="3 4" key="1">
    <citation type="submission" date="2024-12" db="EMBL/GenBank/DDBJ databases">
        <authorList>
            <person name="Hu S."/>
        </authorList>
    </citation>
    <scope>NUCLEOTIDE SEQUENCE [LARGE SCALE GENOMIC DNA]</scope>
    <source>
        <strain evidence="3 4">THG-T11</strain>
    </source>
</reference>
<keyword evidence="3" id="KW-0255">Endonuclease</keyword>
<dbReference type="Proteomes" id="UP001517247">
    <property type="component" value="Unassembled WGS sequence"/>
</dbReference>
<dbReference type="EMBL" id="SSHJ02000006">
    <property type="protein sequence ID" value="MFN0255684.1"/>
    <property type="molecule type" value="Genomic_DNA"/>
</dbReference>
<dbReference type="InterPro" id="IPR051916">
    <property type="entry name" value="GPI-anchor_lipid_remodeler"/>
</dbReference>
<dbReference type="Gene3D" id="3.60.10.10">
    <property type="entry name" value="Endonuclease/exonuclease/phosphatase"/>
    <property type="match status" value="1"/>
</dbReference>
<keyword evidence="1" id="KW-1133">Transmembrane helix</keyword>
<evidence type="ECO:0000256" key="1">
    <source>
        <dbReference type="SAM" id="Phobius"/>
    </source>
</evidence>
<sequence length="379" mass="43310">MTSKKAKLPLFDKIMLFLAVLAAIGLGVGMLAGQTDPRDDIWIAFAGLGYPFLLVGNLLFVLFWFLRRRFIFGVVTLAFIALGWNTLTATYQFFGDEGSTTKDNEQYVRMMTYNVHQFKKYGENNDISTRDQIIKVIEDQSPDVICFQEFFTRRKGEYDLIDSVKKRLKLKHYYFVPSVDNNYEAAGLAIFSRYPIKDKGKVSFGEFAGNGSIYADIDVKGQVFRIYNVHLQSISFQKEDYDYIDKVAKKMGPEYKSSRRIASMLKAAFERRSAQVNMMRSEMQHCKLPFVIAGDFNDTPASYCVTQITSSLKNTFKEKGSGFGKTYNGAFPNFQIDYIAATKDFDVINHHISKDKLSDHFPVRSDLRLNFSGEKDGKD</sequence>
<gene>
    <name evidence="3" type="ORF">E6A44_008880</name>
</gene>
<keyword evidence="1" id="KW-0812">Transmembrane</keyword>
<evidence type="ECO:0000259" key="2">
    <source>
        <dbReference type="Pfam" id="PF03372"/>
    </source>
</evidence>
<keyword evidence="1" id="KW-0472">Membrane</keyword>
<proteinExistence type="predicted"/>
<dbReference type="InterPro" id="IPR005135">
    <property type="entry name" value="Endo/exonuclease/phosphatase"/>
</dbReference>
<dbReference type="GO" id="GO:0004519">
    <property type="term" value="F:endonuclease activity"/>
    <property type="evidence" value="ECO:0007669"/>
    <property type="project" value="UniProtKB-KW"/>
</dbReference>
<organism evidence="3 4">
    <name type="scientific">Pedobacter ureilyticus</name>
    <dbReference type="NCBI Taxonomy" id="1393051"/>
    <lineage>
        <taxon>Bacteria</taxon>
        <taxon>Pseudomonadati</taxon>
        <taxon>Bacteroidota</taxon>
        <taxon>Sphingobacteriia</taxon>
        <taxon>Sphingobacteriales</taxon>
        <taxon>Sphingobacteriaceae</taxon>
        <taxon>Pedobacter</taxon>
    </lineage>
</organism>
<dbReference type="InterPro" id="IPR036691">
    <property type="entry name" value="Endo/exonu/phosph_ase_sf"/>
</dbReference>
<keyword evidence="4" id="KW-1185">Reference proteome</keyword>